<protein>
    <submittedName>
        <fullName evidence="3">Uncharacterized protein</fullName>
    </submittedName>
</protein>
<reference evidence="3" key="1">
    <citation type="submission" date="2020-03" db="EMBL/GenBank/DDBJ databases">
        <authorList>
            <person name="Weist P."/>
        </authorList>
    </citation>
    <scope>NUCLEOTIDE SEQUENCE</scope>
</reference>
<dbReference type="AlphaFoldDB" id="A0A9N7YPD5"/>
<dbReference type="EMBL" id="CADEAL010002286">
    <property type="protein sequence ID" value="CAB1439449.1"/>
    <property type="molecule type" value="Genomic_DNA"/>
</dbReference>
<organism evidence="3 4">
    <name type="scientific">Pleuronectes platessa</name>
    <name type="common">European plaice</name>
    <dbReference type="NCBI Taxonomy" id="8262"/>
    <lineage>
        <taxon>Eukaryota</taxon>
        <taxon>Metazoa</taxon>
        <taxon>Chordata</taxon>
        <taxon>Craniata</taxon>
        <taxon>Vertebrata</taxon>
        <taxon>Euteleostomi</taxon>
        <taxon>Actinopterygii</taxon>
        <taxon>Neopterygii</taxon>
        <taxon>Teleostei</taxon>
        <taxon>Neoteleostei</taxon>
        <taxon>Acanthomorphata</taxon>
        <taxon>Carangaria</taxon>
        <taxon>Pleuronectiformes</taxon>
        <taxon>Pleuronectoidei</taxon>
        <taxon>Pleuronectidae</taxon>
        <taxon>Pleuronectes</taxon>
    </lineage>
</organism>
<feature type="chain" id="PRO_5040368664" evidence="2">
    <location>
        <begin position="23"/>
        <end position="220"/>
    </location>
</feature>
<evidence type="ECO:0000256" key="1">
    <source>
        <dbReference type="SAM" id="MobiDB-lite"/>
    </source>
</evidence>
<evidence type="ECO:0000313" key="4">
    <source>
        <dbReference type="Proteomes" id="UP001153269"/>
    </source>
</evidence>
<sequence length="220" mass="24504">CFLTSPLVILFWLELPLRCPFGECMQYLFVTQAVWENDNVLSLLCGLGRELLERIRQKPPHTPATNGPTLPEFLCNPPTLSQHMPPGMKTEERRPHANRGATVDGWGVFFKVGWWLELGLPPDNVPARVIPQISVRTHSVGSCLAQLLPRAERVLKVSAGHSAQTHSDTCRSKPLVLERAWSELKGLDRGASTGPQRAALQPSVSPKWRVITPQDHHHLG</sequence>
<feature type="signal peptide" evidence="2">
    <location>
        <begin position="1"/>
        <end position="22"/>
    </location>
</feature>
<accession>A0A9N7YPD5</accession>
<proteinExistence type="predicted"/>
<evidence type="ECO:0000313" key="3">
    <source>
        <dbReference type="EMBL" id="CAB1439449.1"/>
    </source>
</evidence>
<gene>
    <name evidence="3" type="ORF">PLEPLA_LOCUS27237</name>
</gene>
<name>A0A9N7YPD5_PLEPL</name>
<feature type="region of interest" description="Disordered" evidence="1">
    <location>
        <begin position="187"/>
        <end position="220"/>
    </location>
</feature>
<evidence type="ECO:0000256" key="2">
    <source>
        <dbReference type="SAM" id="SignalP"/>
    </source>
</evidence>
<feature type="non-terminal residue" evidence="3">
    <location>
        <position position="220"/>
    </location>
</feature>
<dbReference type="Proteomes" id="UP001153269">
    <property type="component" value="Unassembled WGS sequence"/>
</dbReference>
<keyword evidence="4" id="KW-1185">Reference proteome</keyword>
<keyword evidence="2" id="KW-0732">Signal</keyword>
<comment type="caution">
    <text evidence="3">The sequence shown here is derived from an EMBL/GenBank/DDBJ whole genome shotgun (WGS) entry which is preliminary data.</text>
</comment>